<evidence type="ECO:0000313" key="3">
    <source>
        <dbReference type="EMBL" id="MDN4121826.1"/>
    </source>
</evidence>
<organism evidence="3 4">
    <name type="scientific">Alcaligenes endophyticus</name>
    <dbReference type="NCBI Taxonomy" id="1929088"/>
    <lineage>
        <taxon>Bacteria</taxon>
        <taxon>Pseudomonadati</taxon>
        <taxon>Pseudomonadota</taxon>
        <taxon>Betaproteobacteria</taxon>
        <taxon>Burkholderiales</taxon>
        <taxon>Alcaligenaceae</taxon>
        <taxon>Alcaligenes</taxon>
    </lineage>
</organism>
<dbReference type="InterPro" id="IPR011944">
    <property type="entry name" value="Steroid_delta5-4_isomerase"/>
</dbReference>
<evidence type="ECO:0000313" key="4">
    <source>
        <dbReference type="Proteomes" id="UP001168613"/>
    </source>
</evidence>
<name>A0ABT8EKL4_9BURK</name>
<dbReference type="Pfam" id="PF08332">
    <property type="entry name" value="CaMKII_AD"/>
    <property type="match status" value="1"/>
</dbReference>
<feature type="domain" description="Calcium/calmodulin-dependent protein kinase II association-domain" evidence="2">
    <location>
        <begin position="35"/>
        <end position="151"/>
    </location>
</feature>
<dbReference type="PIRSF" id="PIRSF028470">
    <property type="entry name" value="UCP028470"/>
    <property type="match status" value="1"/>
</dbReference>
<dbReference type="InterPro" id="IPR013543">
    <property type="entry name" value="Ca/CaM-dep_prot_kinase-assoc"/>
</dbReference>
<dbReference type="RefSeq" id="WP_266123165.1">
    <property type="nucleotide sequence ID" value="NZ_JAJHNU010000003.1"/>
</dbReference>
<accession>A0ABT8EKL4</accession>
<dbReference type="InterPro" id="IPR016887">
    <property type="entry name" value="UCP028470_steroid_isom-rel"/>
</dbReference>
<dbReference type="InterPro" id="IPR032710">
    <property type="entry name" value="NTF2-like_dom_sf"/>
</dbReference>
<evidence type="ECO:0000256" key="1">
    <source>
        <dbReference type="SAM" id="SignalP"/>
    </source>
</evidence>
<proteinExistence type="predicted"/>
<protein>
    <submittedName>
        <fullName evidence="3">SgcJ/EcaC family oxidoreductase</fullName>
    </submittedName>
</protein>
<keyword evidence="1" id="KW-0732">Signal</keyword>
<gene>
    <name evidence="3" type="ORF">LMS43_11035</name>
</gene>
<dbReference type="Gene3D" id="3.10.450.50">
    <property type="match status" value="1"/>
</dbReference>
<sequence>MIKRVGIVIATLVLSACATGGDGVNKTQVCAPIDEHQVAALFERWNQALQTGNPQTVADNYAEHSILLPTLSDVNRVSKADKEDYFVHFLASQPVGRVTSRLIDIGCNTATDSGMYVFTMGATGQEVQARYTFAYKWIDGQWLITNHHSSLLPVVQ</sequence>
<dbReference type="SUPFAM" id="SSF54427">
    <property type="entry name" value="NTF2-like"/>
    <property type="match status" value="1"/>
</dbReference>
<feature type="chain" id="PRO_5045841612" evidence="1">
    <location>
        <begin position="19"/>
        <end position="156"/>
    </location>
</feature>
<keyword evidence="4" id="KW-1185">Reference proteome</keyword>
<dbReference type="NCBIfam" id="TIGR02246">
    <property type="entry name" value="SgcJ/EcaC family oxidoreductase"/>
    <property type="match status" value="1"/>
</dbReference>
<reference evidence="3" key="1">
    <citation type="submission" date="2021-11" db="EMBL/GenBank/DDBJ databases">
        <title>Draft genome sequence of Alcaligenes endophyticus type strain CCUG 75668T.</title>
        <authorList>
            <person name="Salva-Serra F."/>
            <person name="Duran R.E."/>
            <person name="Seeger M."/>
            <person name="Moore E.R.B."/>
            <person name="Jaen-Luchoro D."/>
        </authorList>
    </citation>
    <scope>NUCLEOTIDE SEQUENCE</scope>
    <source>
        <strain evidence="3">CCUG 75668</strain>
    </source>
</reference>
<feature type="signal peptide" evidence="1">
    <location>
        <begin position="1"/>
        <end position="18"/>
    </location>
</feature>
<comment type="caution">
    <text evidence="3">The sequence shown here is derived from an EMBL/GenBank/DDBJ whole genome shotgun (WGS) entry which is preliminary data.</text>
</comment>
<dbReference type="EMBL" id="JAJHNU010000003">
    <property type="protein sequence ID" value="MDN4121826.1"/>
    <property type="molecule type" value="Genomic_DNA"/>
</dbReference>
<evidence type="ECO:0000259" key="2">
    <source>
        <dbReference type="Pfam" id="PF08332"/>
    </source>
</evidence>
<dbReference type="PROSITE" id="PS51257">
    <property type="entry name" value="PROKAR_LIPOPROTEIN"/>
    <property type="match status" value="1"/>
</dbReference>
<dbReference type="Proteomes" id="UP001168613">
    <property type="component" value="Unassembled WGS sequence"/>
</dbReference>